<dbReference type="EMBL" id="WNWR01000569">
    <property type="protein sequence ID" value="KAE9974167.1"/>
    <property type="molecule type" value="Genomic_DNA"/>
</dbReference>
<sequence>MKVFSAFCLFLPFAYGVILEFTSAIQVNCCGDLLNGGEGFGRVELITLSARCNNKMEMKLGCNYTLPENGGYRPGYWLCVNGKECVTTSIKNPQDAGCVKKRNPSGVKGAADTDNHACSSGLAVGDKPLWYLSSIGETSGQNTGAIKECTITKSGTHNSIYDKAPCPRESTIIKLDARTTYQACIFTTLAFAKKSVDFTWRLSSPGKIVRSLGPQQPVSEMFTILNNTANANDAFQIVVEN</sequence>
<reference evidence="2 4" key="1">
    <citation type="submission" date="2018-12" db="EMBL/GenBank/DDBJ databases">
        <title>Venturia inaequalis Genome Resource.</title>
        <authorList>
            <person name="Lichtner F.J."/>
        </authorList>
    </citation>
    <scope>NUCLEOTIDE SEQUENCE [LARGE SCALE GENOMIC DNA]</scope>
    <source>
        <strain evidence="2 4">120213</strain>
        <strain evidence="3 5">DMI_063113</strain>
    </source>
</reference>
<name>A0A8H3UA69_VENIN</name>
<dbReference type="EMBL" id="WNWS01000550">
    <property type="protein sequence ID" value="KAE9965953.1"/>
    <property type="molecule type" value="Genomic_DNA"/>
</dbReference>
<protein>
    <recommendedName>
        <fullName evidence="6">Secreted protein</fullName>
    </recommendedName>
</protein>
<evidence type="ECO:0008006" key="6">
    <source>
        <dbReference type="Google" id="ProtNLM"/>
    </source>
</evidence>
<evidence type="ECO:0000313" key="2">
    <source>
        <dbReference type="EMBL" id="KAE9965953.1"/>
    </source>
</evidence>
<evidence type="ECO:0000256" key="1">
    <source>
        <dbReference type="SAM" id="SignalP"/>
    </source>
</evidence>
<accession>A0A8H3UA69</accession>
<evidence type="ECO:0000313" key="3">
    <source>
        <dbReference type="EMBL" id="KAE9974167.1"/>
    </source>
</evidence>
<keyword evidence="5" id="KW-1185">Reference proteome</keyword>
<gene>
    <name evidence="3" type="ORF">EG327_008851</name>
    <name evidence="2" type="ORF">EG328_009298</name>
</gene>
<dbReference type="AlphaFoldDB" id="A0A8H3UA69"/>
<organism evidence="2 4">
    <name type="scientific">Venturia inaequalis</name>
    <name type="common">Apple scab fungus</name>
    <dbReference type="NCBI Taxonomy" id="5025"/>
    <lineage>
        <taxon>Eukaryota</taxon>
        <taxon>Fungi</taxon>
        <taxon>Dikarya</taxon>
        <taxon>Ascomycota</taxon>
        <taxon>Pezizomycotina</taxon>
        <taxon>Dothideomycetes</taxon>
        <taxon>Pleosporomycetidae</taxon>
        <taxon>Venturiales</taxon>
        <taxon>Venturiaceae</taxon>
        <taxon>Venturia</taxon>
    </lineage>
</organism>
<feature type="chain" id="PRO_5044690542" description="Secreted protein" evidence="1">
    <location>
        <begin position="17"/>
        <end position="241"/>
    </location>
</feature>
<dbReference type="Proteomes" id="UP000447873">
    <property type="component" value="Unassembled WGS sequence"/>
</dbReference>
<proteinExistence type="predicted"/>
<evidence type="ECO:0000313" key="5">
    <source>
        <dbReference type="Proteomes" id="UP000490939"/>
    </source>
</evidence>
<feature type="signal peptide" evidence="1">
    <location>
        <begin position="1"/>
        <end position="16"/>
    </location>
</feature>
<comment type="caution">
    <text evidence="2">The sequence shown here is derived from an EMBL/GenBank/DDBJ whole genome shotgun (WGS) entry which is preliminary data.</text>
</comment>
<keyword evidence="1" id="KW-0732">Signal</keyword>
<evidence type="ECO:0000313" key="4">
    <source>
        <dbReference type="Proteomes" id="UP000447873"/>
    </source>
</evidence>
<dbReference type="Proteomes" id="UP000490939">
    <property type="component" value="Unassembled WGS sequence"/>
</dbReference>